<protein>
    <submittedName>
        <fullName evidence="2">Uncharacterized protein</fullName>
    </submittedName>
</protein>
<keyword evidence="3" id="KW-1185">Reference proteome</keyword>
<accession>A0A085WWF2</accession>
<feature type="region of interest" description="Disordered" evidence="1">
    <location>
        <begin position="96"/>
        <end position="116"/>
    </location>
</feature>
<organism evidence="2 3">
    <name type="scientific">Hyalangium minutum</name>
    <dbReference type="NCBI Taxonomy" id="394096"/>
    <lineage>
        <taxon>Bacteria</taxon>
        <taxon>Pseudomonadati</taxon>
        <taxon>Myxococcota</taxon>
        <taxon>Myxococcia</taxon>
        <taxon>Myxococcales</taxon>
        <taxon>Cystobacterineae</taxon>
        <taxon>Archangiaceae</taxon>
        <taxon>Hyalangium</taxon>
    </lineage>
</organism>
<evidence type="ECO:0000256" key="1">
    <source>
        <dbReference type="SAM" id="MobiDB-lite"/>
    </source>
</evidence>
<reference evidence="2 3" key="1">
    <citation type="submission" date="2014-04" db="EMBL/GenBank/DDBJ databases">
        <title>Genome assembly of Hyalangium minutum DSM 14724.</title>
        <authorList>
            <person name="Sharma G."/>
            <person name="Subramanian S."/>
        </authorList>
    </citation>
    <scope>NUCLEOTIDE SEQUENCE [LARGE SCALE GENOMIC DNA]</scope>
    <source>
        <strain evidence="2 3">DSM 14724</strain>
    </source>
</reference>
<dbReference type="Proteomes" id="UP000028725">
    <property type="component" value="Unassembled WGS sequence"/>
</dbReference>
<name>A0A085WWF2_9BACT</name>
<sequence>MLCYFRCKKCGQVSDLLLESEAKTLKPSCNTCAKTGGSEVETKRTFAFAFGCRTCWKTWRWCTPSNYATAKAARPDCPQCNSNKEVYFIPSQVTKKKAEKRQRPGMLDDPQHDPSRYDTLDVEKTLVGVKRTKREELAKKEEDFIFTSLEDPSFATVSRMEGTYKQQRVRQKKFLKRFGEMKTGSNPQKTSELKTGRVIPRSEYDKKLKYKVDVKGTTYPKMNASAPTVVTDVRIIPRSSTWDYRELGPNSFLRRLSSILYMIHFGVDDRALYKKGSEDHKKASKAFKSDDEKYKPVEVQAMWAGNSLYLSTNNHLFSELLLEALQTKTTVQALVADINLGSGGTYKSLPRNFTSDHVDKVKEYQQAIVTNTESAYRSYFLFQWTYVFQQLREAVEFTNISSVTIKRSGTHYDSWTIAPGDKALTANRVFVVLPETDTPSKGLFVNKEVHAEELFYPILMELDAKGRLTEQSPAFVGGVKTACFTCALVLNAASTRLQKKLILPTDAYGHYWENSGKHVSALTFTPNTQTLVFSDNTTSHNVYDTEMPWSPKSPDHK</sequence>
<gene>
    <name evidence="2" type="ORF">DB31_0276</name>
</gene>
<comment type="caution">
    <text evidence="2">The sequence shown here is derived from an EMBL/GenBank/DDBJ whole genome shotgun (WGS) entry which is preliminary data.</text>
</comment>
<evidence type="ECO:0000313" key="2">
    <source>
        <dbReference type="EMBL" id="KFE72015.1"/>
    </source>
</evidence>
<dbReference type="AlphaFoldDB" id="A0A085WWF2"/>
<dbReference type="EMBL" id="JMCB01000001">
    <property type="protein sequence ID" value="KFE72015.1"/>
    <property type="molecule type" value="Genomic_DNA"/>
</dbReference>
<dbReference type="STRING" id="394096.DB31_0276"/>
<proteinExistence type="predicted"/>
<evidence type="ECO:0000313" key="3">
    <source>
        <dbReference type="Proteomes" id="UP000028725"/>
    </source>
</evidence>